<reference evidence="1 2" key="1">
    <citation type="submission" date="2024-05" db="EMBL/GenBank/DDBJ databases">
        <authorList>
            <person name="Wallberg A."/>
        </authorList>
    </citation>
    <scope>NUCLEOTIDE SEQUENCE [LARGE SCALE GENOMIC DNA]</scope>
</reference>
<organism evidence="1 2">
    <name type="scientific">Meganyctiphanes norvegica</name>
    <name type="common">Northern krill</name>
    <name type="synonym">Thysanopoda norvegica</name>
    <dbReference type="NCBI Taxonomy" id="48144"/>
    <lineage>
        <taxon>Eukaryota</taxon>
        <taxon>Metazoa</taxon>
        <taxon>Ecdysozoa</taxon>
        <taxon>Arthropoda</taxon>
        <taxon>Crustacea</taxon>
        <taxon>Multicrustacea</taxon>
        <taxon>Malacostraca</taxon>
        <taxon>Eumalacostraca</taxon>
        <taxon>Eucarida</taxon>
        <taxon>Euphausiacea</taxon>
        <taxon>Euphausiidae</taxon>
        <taxon>Meganyctiphanes</taxon>
    </lineage>
</organism>
<name>A0AAV2SE38_MEGNR</name>
<proteinExistence type="predicted"/>
<evidence type="ECO:0000313" key="2">
    <source>
        <dbReference type="Proteomes" id="UP001497623"/>
    </source>
</evidence>
<dbReference type="Proteomes" id="UP001497623">
    <property type="component" value="Unassembled WGS sequence"/>
</dbReference>
<sequence length="100" mass="11109">RTTSTFETNVLPIFMTQTGTRCFLSSYPKHSNSITLSSPSFASAPKTTCLTHRECVVIVPSSVLSVVVPSHFFSLCSPSRVIPQKYDFSIPFITYKTNKL</sequence>
<dbReference type="EMBL" id="CAXKWB010057358">
    <property type="protein sequence ID" value="CAL4179444.1"/>
    <property type="molecule type" value="Genomic_DNA"/>
</dbReference>
<gene>
    <name evidence="1" type="ORF">MNOR_LOCUS35158</name>
</gene>
<protein>
    <submittedName>
        <fullName evidence="1">Uncharacterized protein</fullName>
    </submittedName>
</protein>
<accession>A0AAV2SE38</accession>
<comment type="caution">
    <text evidence="1">The sequence shown here is derived from an EMBL/GenBank/DDBJ whole genome shotgun (WGS) entry which is preliminary data.</text>
</comment>
<evidence type="ECO:0000313" key="1">
    <source>
        <dbReference type="EMBL" id="CAL4179444.1"/>
    </source>
</evidence>
<keyword evidence="2" id="KW-1185">Reference proteome</keyword>
<dbReference type="AlphaFoldDB" id="A0AAV2SE38"/>
<feature type="non-terminal residue" evidence="1">
    <location>
        <position position="1"/>
    </location>
</feature>
<feature type="non-terminal residue" evidence="1">
    <location>
        <position position="100"/>
    </location>
</feature>